<evidence type="ECO:0000256" key="5">
    <source>
        <dbReference type="ARBA" id="ARBA00022525"/>
    </source>
</evidence>
<name>A0A975G2I8_9CAUL</name>
<reference evidence="11" key="1">
    <citation type="submission" date="2021-04" db="EMBL/GenBank/DDBJ databases">
        <title>The complete genome sequence of Caulobacter sp. S6.</title>
        <authorList>
            <person name="Tang Y."/>
            <person name="Ouyang W."/>
            <person name="Liu Q."/>
            <person name="Huang B."/>
            <person name="Guo Z."/>
            <person name="Lei P."/>
        </authorList>
    </citation>
    <scope>NUCLEOTIDE SEQUENCE</scope>
    <source>
        <strain evidence="11">S6</strain>
    </source>
</reference>
<accession>A0A975G2I8</accession>
<dbReference type="Proteomes" id="UP000676409">
    <property type="component" value="Chromosome"/>
</dbReference>
<keyword evidence="6" id="KW-0677">Repeat</keyword>
<evidence type="ECO:0000256" key="4">
    <source>
        <dbReference type="ARBA" id="ARBA00018392"/>
    </source>
</evidence>
<dbReference type="AlphaFoldDB" id="A0A975G2I8"/>
<dbReference type="PANTHER" id="PTHR18896:SF76">
    <property type="entry name" value="PHOSPHOLIPASE"/>
    <property type="match status" value="1"/>
</dbReference>
<keyword evidence="12" id="KW-1185">Reference proteome</keyword>
<dbReference type="Gene3D" id="3.30.870.10">
    <property type="entry name" value="Endonuclease Chain A"/>
    <property type="match status" value="2"/>
</dbReference>
<comment type="subcellular location">
    <subcellularLocation>
        <location evidence="3">Secreted</location>
    </subcellularLocation>
</comment>
<evidence type="ECO:0000256" key="1">
    <source>
        <dbReference type="ARBA" id="ARBA00000798"/>
    </source>
</evidence>
<dbReference type="Pfam" id="PF13091">
    <property type="entry name" value="PLDc_2"/>
    <property type="match status" value="1"/>
</dbReference>
<dbReference type="InterPro" id="IPR025202">
    <property type="entry name" value="PLD-like_dom"/>
</dbReference>
<evidence type="ECO:0000256" key="2">
    <source>
        <dbReference type="ARBA" id="ARBA00003145"/>
    </source>
</evidence>
<feature type="domain" description="PLD phosphodiesterase" evidence="10">
    <location>
        <begin position="127"/>
        <end position="154"/>
    </location>
</feature>
<dbReference type="KEGG" id="caul:KCG34_08795"/>
<dbReference type="GO" id="GO:0004630">
    <property type="term" value="F:phospholipase D activity"/>
    <property type="evidence" value="ECO:0007669"/>
    <property type="project" value="UniProtKB-EC"/>
</dbReference>
<dbReference type="GO" id="GO:0009395">
    <property type="term" value="P:phospholipid catabolic process"/>
    <property type="evidence" value="ECO:0007669"/>
    <property type="project" value="TreeGrafter"/>
</dbReference>
<evidence type="ECO:0000256" key="3">
    <source>
        <dbReference type="ARBA" id="ARBA00004613"/>
    </source>
</evidence>
<evidence type="ECO:0000313" key="12">
    <source>
        <dbReference type="Proteomes" id="UP000676409"/>
    </source>
</evidence>
<keyword evidence="7" id="KW-0378">Hydrolase</keyword>
<evidence type="ECO:0000256" key="6">
    <source>
        <dbReference type="ARBA" id="ARBA00022737"/>
    </source>
</evidence>
<dbReference type="SUPFAM" id="SSF56024">
    <property type="entry name" value="Phospholipase D/nuclease"/>
    <property type="match status" value="2"/>
</dbReference>
<dbReference type="CDD" id="cd09143">
    <property type="entry name" value="PLDc_vPLD1_2_like_bac_2"/>
    <property type="match status" value="1"/>
</dbReference>
<feature type="domain" description="PLD phosphodiesterase" evidence="10">
    <location>
        <begin position="342"/>
        <end position="369"/>
    </location>
</feature>
<keyword evidence="5" id="KW-0964">Secreted</keyword>
<proteinExistence type="predicted"/>
<organism evidence="11 12">
    <name type="scientific">Phenylobacterium montanum</name>
    <dbReference type="NCBI Taxonomy" id="2823693"/>
    <lineage>
        <taxon>Bacteria</taxon>
        <taxon>Pseudomonadati</taxon>
        <taxon>Pseudomonadota</taxon>
        <taxon>Alphaproteobacteria</taxon>
        <taxon>Caulobacterales</taxon>
        <taxon>Caulobacteraceae</taxon>
        <taxon>Phenylobacterium</taxon>
    </lineage>
</organism>
<evidence type="ECO:0000256" key="7">
    <source>
        <dbReference type="ARBA" id="ARBA00022801"/>
    </source>
</evidence>
<evidence type="ECO:0000256" key="8">
    <source>
        <dbReference type="ARBA" id="ARBA00023098"/>
    </source>
</evidence>
<dbReference type="GO" id="GO:0005576">
    <property type="term" value="C:extracellular region"/>
    <property type="evidence" value="ECO:0007669"/>
    <property type="project" value="UniProtKB-SubCell"/>
</dbReference>
<evidence type="ECO:0000313" key="11">
    <source>
        <dbReference type="EMBL" id="QUD89945.1"/>
    </source>
</evidence>
<comment type="catalytic activity">
    <reaction evidence="1">
        <text>a 1,2-diacyl-sn-glycero-3-phosphocholine + H2O = a 1,2-diacyl-sn-glycero-3-phosphate + choline + H(+)</text>
        <dbReference type="Rhea" id="RHEA:14445"/>
        <dbReference type="ChEBI" id="CHEBI:15354"/>
        <dbReference type="ChEBI" id="CHEBI:15377"/>
        <dbReference type="ChEBI" id="CHEBI:15378"/>
        <dbReference type="ChEBI" id="CHEBI:57643"/>
        <dbReference type="ChEBI" id="CHEBI:58608"/>
        <dbReference type="EC" id="3.1.4.4"/>
    </reaction>
</comment>
<comment type="function">
    <text evidence="2">Could be a virulence factor.</text>
</comment>
<protein>
    <recommendedName>
        <fullName evidence="4">Phospholipase D</fullName>
    </recommendedName>
    <alternativeName>
        <fullName evidence="9">Choline phosphatase</fullName>
    </alternativeName>
</protein>
<sequence length="487" mass="54683">MGLLEPGETCWRIERAGRVAFLIDTLAYFDAVREALARARRSVTILGWGFDPRTRLQPDGTEKPNEPDEIGNVLIRLSQQRPTVEVRVLIWRSALPISASQEFFPHRAHEWFAGTRVRFRLDDAVPFGACHHQKVVVVDDAVAICASGDFAPDRWDSQAHLDRDSRRLDPNYAYHVPRHEVAIMVDGAAAKALGDLARERWRRACGEVLAPPDEAFSGPWPKAVRPHLTDVSVAIARTEPAWHGRPAVREWRALTLRSIAEAQRSLYLENQYFTSPVVEEALARRLAEPDGPEIVLVSTEASPSYFDRLTMDRARALILRRLRAADRYDRFRAFRPRTVGGKPIIVHSKLTIVDDRLVRIGSANLNNRSGGFDTEVELAVEGDRPETAEAIRNLRNHLIGHFLGRTSGDVAAAIQKEGGLVDGIEALRHGERLQQIAPRSLGPLSSFIARSHLGDPDGTWDSWRVDRRRRRLRAEVASMAAIGQLRD</sequence>
<dbReference type="EMBL" id="CP073078">
    <property type="protein sequence ID" value="QUD89945.1"/>
    <property type="molecule type" value="Genomic_DNA"/>
</dbReference>
<dbReference type="PROSITE" id="PS50035">
    <property type="entry name" value="PLD"/>
    <property type="match status" value="2"/>
</dbReference>
<dbReference type="InterPro" id="IPR015679">
    <property type="entry name" value="PLipase_D_fam"/>
</dbReference>
<dbReference type="InterPro" id="IPR001736">
    <property type="entry name" value="PLipase_D/transphosphatidylase"/>
</dbReference>
<evidence type="ECO:0000259" key="10">
    <source>
        <dbReference type="PROSITE" id="PS50035"/>
    </source>
</evidence>
<dbReference type="RefSeq" id="WP_211939996.1">
    <property type="nucleotide sequence ID" value="NZ_CP073078.1"/>
</dbReference>
<keyword evidence="8" id="KW-0443">Lipid metabolism</keyword>
<dbReference type="PANTHER" id="PTHR18896">
    <property type="entry name" value="PHOSPHOLIPASE D"/>
    <property type="match status" value="1"/>
</dbReference>
<gene>
    <name evidence="11" type="ORF">KCG34_08795</name>
</gene>
<evidence type="ECO:0000256" key="9">
    <source>
        <dbReference type="ARBA" id="ARBA00029594"/>
    </source>
</evidence>
<dbReference type="SMART" id="SM00155">
    <property type="entry name" value="PLDc"/>
    <property type="match status" value="2"/>
</dbReference>